<dbReference type="InterPro" id="IPR004360">
    <property type="entry name" value="Glyas_Fos-R_dOase_dom"/>
</dbReference>
<feature type="domain" description="VOC" evidence="1">
    <location>
        <begin position="11"/>
        <end position="126"/>
    </location>
</feature>
<accession>A0ABV2J0C7</accession>
<keyword evidence="3" id="KW-1185">Reference proteome</keyword>
<evidence type="ECO:0000313" key="2">
    <source>
        <dbReference type="EMBL" id="MET3614131.1"/>
    </source>
</evidence>
<comment type="caution">
    <text evidence="2">The sequence shown here is derived from an EMBL/GenBank/DDBJ whole genome shotgun (WGS) entry which is preliminary data.</text>
</comment>
<dbReference type="InterPro" id="IPR029068">
    <property type="entry name" value="Glyas_Bleomycin-R_OHBP_Dase"/>
</dbReference>
<name>A0ABV2J0C7_9HYPH</name>
<dbReference type="Pfam" id="PF00903">
    <property type="entry name" value="Glyoxalase"/>
    <property type="match status" value="1"/>
</dbReference>
<dbReference type="PROSITE" id="PS51819">
    <property type="entry name" value="VOC"/>
    <property type="match status" value="1"/>
</dbReference>
<proteinExistence type="predicted"/>
<dbReference type="RefSeq" id="WP_354556647.1">
    <property type="nucleotide sequence ID" value="NZ_JBEPMB010000003.1"/>
</dbReference>
<organism evidence="2 3">
    <name type="scientific">Rhizobium aquaticum</name>
    <dbReference type="NCBI Taxonomy" id="1549636"/>
    <lineage>
        <taxon>Bacteria</taxon>
        <taxon>Pseudomonadati</taxon>
        <taxon>Pseudomonadota</taxon>
        <taxon>Alphaproteobacteria</taxon>
        <taxon>Hyphomicrobiales</taxon>
        <taxon>Rhizobiaceae</taxon>
        <taxon>Rhizobium/Agrobacterium group</taxon>
        <taxon>Rhizobium</taxon>
    </lineage>
</organism>
<sequence length="131" mass="13975">MSVTASATTAYVEHTAFFVRDILPLIDFFAEVLGMGVTKIDGDPKAPRQVWLQGGVQLIAAPDFEGPEGRFGHLGIVCKDVPAAIAASRARGAVSTAKGDNWLLLENGLLLEFMPEKGNAVEIVRAADPRI</sequence>
<protein>
    <submittedName>
        <fullName evidence="2">Catechol 2,3-dioxygenase-like lactoylglutathione lyase family enzyme</fullName>
    </submittedName>
</protein>
<reference evidence="2 3" key="1">
    <citation type="submission" date="2024-06" db="EMBL/GenBank/DDBJ databases">
        <title>Genomic Encyclopedia of Type Strains, Phase IV (KMG-IV): sequencing the most valuable type-strain genomes for metagenomic binning, comparative biology and taxonomic classification.</title>
        <authorList>
            <person name="Goeker M."/>
        </authorList>
    </citation>
    <scope>NUCLEOTIDE SEQUENCE [LARGE SCALE GENOMIC DNA]</scope>
    <source>
        <strain evidence="2 3">DSM 29780</strain>
    </source>
</reference>
<dbReference type="InterPro" id="IPR037523">
    <property type="entry name" value="VOC_core"/>
</dbReference>
<evidence type="ECO:0000259" key="1">
    <source>
        <dbReference type="PROSITE" id="PS51819"/>
    </source>
</evidence>
<dbReference type="CDD" id="cd06587">
    <property type="entry name" value="VOC"/>
    <property type="match status" value="1"/>
</dbReference>
<dbReference type="Proteomes" id="UP001549047">
    <property type="component" value="Unassembled WGS sequence"/>
</dbReference>
<dbReference type="SUPFAM" id="SSF54593">
    <property type="entry name" value="Glyoxalase/Bleomycin resistance protein/Dihydroxybiphenyl dioxygenase"/>
    <property type="match status" value="1"/>
</dbReference>
<dbReference type="Gene3D" id="3.10.180.10">
    <property type="entry name" value="2,3-Dihydroxybiphenyl 1,2-Dioxygenase, domain 1"/>
    <property type="match status" value="1"/>
</dbReference>
<dbReference type="EMBL" id="JBEPMB010000003">
    <property type="protein sequence ID" value="MET3614131.1"/>
    <property type="molecule type" value="Genomic_DNA"/>
</dbReference>
<gene>
    <name evidence="2" type="ORF">ABID16_002468</name>
</gene>
<evidence type="ECO:0000313" key="3">
    <source>
        <dbReference type="Proteomes" id="UP001549047"/>
    </source>
</evidence>